<sequence>MLLTEQTTSYEEVLTELRLDLESRSNIPRADWVNIAFGVLDCDAAFRTAFRSASGSNGDWDSFANFVLDFHQLKKIKENEDSVPPNAEPIHPKDQEKDDDCPPPYDGPKRNPSSESPGGADNKPAKGFFQRFREDHPVAATAAAAGLIVGTVPLLAPIALVGALNAVGFGAAGVFTVTTLPPALTAGATVLGVLGATQLLLAGKDSDDKSSSGDSASASEARSDDAGQGA</sequence>
<organism evidence="3 4">
    <name type="scientific">Favolaschia claudopus</name>
    <dbReference type="NCBI Taxonomy" id="2862362"/>
    <lineage>
        <taxon>Eukaryota</taxon>
        <taxon>Fungi</taxon>
        <taxon>Dikarya</taxon>
        <taxon>Basidiomycota</taxon>
        <taxon>Agaricomycotina</taxon>
        <taxon>Agaricomycetes</taxon>
        <taxon>Agaricomycetidae</taxon>
        <taxon>Agaricales</taxon>
        <taxon>Marasmiineae</taxon>
        <taxon>Mycenaceae</taxon>
        <taxon>Favolaschia</taxon>
    </lineage>
</organism>
<feature type="transmembrane region" description="Helical" evidence="2">
    <location>
        <begin position="183"/>
        <end position="202"/>
    </location>
</feature>
<proteinExistence type="predicted"/>
<protein>
    <submittedName>
        <fullName evidence="3">Uncharacterized protein</fullName>
    </submittedName>
</protein>
<feature type="compositionally biased region" description="Basic and acidic residues" evidence="1">
    <location>
        <begin position="221"/>
        <end position="230"/>
    </location>
</feature>
<dbReference type="EMBL" id="JAWWNJ010000263">
    <property type="protein sequence ID" value="KAK6966610.1"/>
    <property type="molecule type" value="Genomic_DNA"/>
</dbReference>
<evidence type="ECO:0000313" key="4">
    <source>
        <dbReference type="Proteomes" id="UP001362999"/>
    </source>
</evidence>
<keyword evidence="4" id="KW-1185">Reference proteome</keyword>
<keyword evidence="2" id="KW-0812">Transmembrane</keyword>
<dbReference type="AlphaFoldDB" id="A0AAV9YZZ2"/>
<feature type="transmembrane region" description="Helical" evidence="2">
    <location>
        <begin position="138"/>
        <end position="163"/>
    </location>
</feature>
<evidence type="ECO:0000256" key="2">
    <source>
        <dbReference type="SAM" id="Phobius"/>
    </source>
</evidence>
<name>A0AAV9YZZ2_9AGAR</name>
<accession>A0AAV9YZZ2</accession>
<comment type="caution">
    <text evidence="3">The sequence shown here is derived from an EMBL/GenBank/DDBJ whole genome shotgun (WGS) entry which is preliminary data.</text>
</comment>
<feature type="region of interest" description="Disordered" evidence="1">
    <location>
        <begin position="203"/>
        <end position="230"/>
    </location>
</feature>
<gene>
    <name evidence="3" type="ORF">R3P38DRAFT_3245734</name>
</gene>
<evidence type="ECO:0000256" key="1">
    <source>
        <dbReference type="SAM" id="MobiDB-lite"/>
    </source>
</evidence>
<keyword evidence="2" id="KW-0472">Membrane</keyword>
<keyword evidence="2" id="KW-1133">Transmembrane helix</keyword>
<feature type="region of interest" description="Disordered" evidence="1">
    <location>
        <begin position="77"/>
        <end position="126"/>
    </location>
</feature>
<reference evidence="3 4" key="1">
    <citation type="journal article" date="2024" name="J Genomics">
        <title>Draft genome sequencing and assembly of Favolaschia claudopus CIRM-BRFM 2984 isolated from oak limbs.</title>
        <authorList>
            <person name="Navarro D."/>
            <person name="Drula E."/>
            <person name="Chaduli D."/>
            <person name="Cazenave R."/>
            <person name="Ahrendt S."/>
            <person name="Wang J."/>
            <person name="Lipzen A."/>
            <person name="Daum C."/>
            <person name="Barry K."/>
            <person name="Grigoriev I.V."/>
            <person name="Favel A."/>
            <person name="Rosso M.N."/>
            <person name="Martin F."/>
        </authorList>
    </citation>
    <scope>NUCLEOTIDE SEQUENCE [LARGE SCALE GENOMIC DNA]</scope>
    <source>
        <strain evidence="3 4">CIRM-BRFM 2984</strain>
    </source>
</reference>
<dbReference type="Proteomes" id="UP001362999">
    <property type="component" value="Unassembled WGS sequence"/>
</dbReference>
<evidence type="ECO:0000313" key="3">
    <source>
        <dbReference type="EMBL" id="KAK6966610.1"/>
    </source>
</evidence>